<feature type="coiled-coil region" evidence="1">
    <location>
        <begin position="95"/>
        <end position="129"/>
    </location>
</feature>
<gene>
    <name evidence="3" type="ORF">Slati_3734600</name>
</gene>
<reference evidence="3" key="2">
    <citation type="journal article" date="2024" name="Plant">
        <title>Genomic evolution and insights into agronomic trait innovations of Sesamum species.</title>
        <authorList>
            <person name="Miao H."/>
            <person name="Wang L."/>
            <person name="Qu L."/>
            <person name="Liu H."/>
            <person name="Sun Y."/>
            <person name="Le M."/>
            <person name="Wang Q."/>
            <person name="Wei S."/>
            <person name="Zheng Y."/>
            <person name="Lin W."/>
            <person name="Duan Y."/>
            <person name="Cao H."/>
            <person name="Xiong S."/>
            <person name="Wang X."/>
            <person name="Wei L."/>
            <person name="Li C."/>
            <person name="Ma Q."/>
            <person name="Ju M."/>
            <person name="Zhao R."/>
            <person name="Li G."/>
            <person name="Mu C."/>
            <person name="Tian Q."/>
            <person name="Mei H."/>
            <person name="Zhang T."/>
            <person name="Gao T."/>
            <person name="Zhang H."/>
        </authorList>
    </citation>
    <scope>NUCLEOTIDE SEQUENCE</scope>
    <source>
        <strain evidence="3">KEN1</strain>
    </source>
</reference>
<reference evidence="3" key="1">
    <citation type="submission" date="2020-06" db="EMBL/GenBank/DDBJ databases">
        <authorList>
            <person name="Li T."/>
            <person name="Hu X."/>
            <person name="Zhang T."/>
            <person name="Song X."/>
            <person name="Zhang H."/>
            <person name="Dai N."/>
            <person name="Sheng W."/>
            <person name="Hou X."/>
            <person name="Wei L."/>
        </authorList>
    </citation>
    <scope>NUCLEOTIDE SEQUENCE</scope>
    <source>
        <strain evidence="3">KEN1</strain>
        <tissue evidence="3">Leaf</tissue>
    </source>
</reference>
<protein>
    <submittedName>
        <fullName evidence="3">Uncharacterized protein</fullName>
    </submittedName>
</protein>
<organism evidence="3">
    <name type="scientific">Sesamum latifolium</name>
    <dbReference type="NCBI Taxonomy" id="2727402"/>
    <lineage>
        <taxon>Eukaryota</taxon>
        <taxon>Viridiplantae</taxon>
        <taxon>Streptophyta</taxon>
        <taxon>Embryophyta</taxon>
        <taxon>Tracheophyta</taxon>
        <taxon>Spermatophyta</taxon>
        <taxon>Magnoliopsida</taxon>
        <taxon>eudicotyledons</taxon>
        <taxon>Gunneridae</taxon>
        <taxon>Pentapetalae</taxon>
        <taxon>asterids</taxon>
        <taxon>lamiids</taxon>
        <taxon>Lamiales</taxon>
        <taxon>Pedaliaceae</taxon>
        <taxon>Sesamum</taxon>
    </lineage>
</organism>
<comment type="caution">
    <text evidence="3">The sequence shown here is derived from an EMBL/GenBank/DDBJ whole genome shotgun (WGS) entry which is preliminary data.</text>
</comment>
<dbReference type="EMBL" id="JACGWN010000013">
    <property type="protein sequence ID" value="KAL0411449.1"/>
    <property type="molecule type" value="Genomic_DNA"/>
</dbReference>
<feature type="compositionally biased region" description="Basic and acidic residues" evidence="2">
    <location>
        <begin position="57"/>
        <end position="68"/>
    </location>
</feature>
<name>A0AAW2U3J4_9LAMI</name>
<evidence type="ECO:0000313" key="3">
    <source>
        <dbReference type="EMBL" id="KAL0411449.1"/>
    </source>
</evidence>
<feature type="region of interest" description="Disordered" evidence="2">
    <location>
        <begin position="57"/>
        <end position="76"/>
    </location>
</feature>
<sequence>MDTQGKAVKLVNFKLVISKSSSSNTKSISITTRSMSKKLKDSSEMTPLTKYVQKYLDSHSHANKDDGNKSPLSSPCSLSSYSFTTNAAPVMVTNATTIEEQLASLTRAIKGLTEHVQEQDAQIAKLINKADNVDASHI</sequence>
<evidence type="ECO:0000256" key="1">
    <source>
        <dbReference type="SAM" id="Coils"/>
    </source>
</evidence>
<proteinExistence type="predicted"/>
<keyword evidence="1" id="KW-0175">Coiled coil</keyword>
<accession>A0AAW2U3J4</accession>
<dbReference type="AlphaFoldDB" id="A0AAW2U3J4"/>
<evidence type="ECO:0000256" key="2">
    <source>
        <dbReference type="SAM" id="MobiDB-lite"/>
    </source>
</evidence>